<accession>A0ABW8K8E2</accession>
<dbReference type="Pfam" id="PF00753">
    <property type="entry name" value="Lactamase_B"/>
    <property type="match status" value="1"/>
</dbReference>
<protein>
    <submittedName>
        <fullName evidence="2">MBL fold metallo-hydrolase</fullName>
    </submittedName>
</protein>
<reference evidence="2 3" key="1">
    <citation type="submission" date="2020-10" db="EMBL/GenBank/DDBJ databases">
        <title>Phylogeny of dyella-like bacteria.</title>
        <authorList>
            <person name="Fu J."/>
        </authorList>
    </citation>
    <scope>NUCLEOTIDE SEQUENCE [LARGE SCALE GENOMIC DNA]</scope>
    <source>
        <strain evidence="2 3">BB4</strain>
    </source>
</reference>
<dbReference type="SMART" id="SM00849">
    <property type="entry name" value="Lactamase_B"/>
    <property type="match status" value="1"/>
</dbReference>
<dbReference type="InterPro" id="IPR036866">
    <property type="entry name" value="RibonucZ/Hydroxyglut_hydro"/>
</dbReference>
<dbReference type="Proteomes" id="UP001620408">
    <property type="component" value="Unassembled WGS sequence"/>
</dbReference>
<proteinExistence type="predicted"/>
<dbReference type="CDD" id="cd07726">
    <property type="entry name" value="ST1585-like_MBL-fold"/>
    <property type="match status" value="1"/>
</dbReference>
<dbReference type="InterPro" id="IPR050855">
    <property type="entry name" value="NDM-1-like"/>
</dbReference>
<dbReference type="PANTHER" id="PTHR42951:SF22">
    <property type="entry name" value="METALLO BETA-LACTAMASE SUPERFAMILY LIPOPROTEIN"/>
    <property type="match status" value="1"/>
</dbReference>
<dbReference type="Gene3D" id="3.60.15.10">
    <property type="entry name" value="Ribonuclease Z/Hydroxyacylglutathione hydrolase-like"/>
    <property type="match status" value="1"/>
</dbReference>
<dbReference type="EMBL" id="JADIKD010000012">
    <property type="protein sequence ID" value="MFK2919152.1"/>
    <property type="molecule type" value="Genomic_DNA"/>
</dbReference>
<dbReference type="InterPro" id="IPR037482">
    <property type="entry name" value="ST1585_MBL-fold"/>
</dbReference>
<evidence type="ECO:0000313" key="2">
    <source>
        <dbReference type="EMBL" id="MFK2919152.1"/>
    </source>
</evidence>
<sequence>MTSLHGIHTIDTGFVRPRFDAAYLVVENGHGAFIDCGTNHAVPRMLDALAAAGLEPAQVDWLILTHVHLDHAGGAGELAATLPQAKVVVHPRGARHMIDPTQLWAGASAVYGEAVMEQTYGRLRPIPAERVITAPEGHVVDLQGRALRCLDTPGHAMHHLSVYDEKANVCFTGDTFGLSYREFDTAKGPFIVPTSSPVQFDPSALHDSIRRLVALHPQAMYLTHYDQVRDVEKLADDLHAQIDVMTELALVAYRKPDRHDWLKHALTDLYAERAADHGWNGSRQALIDILGMDIELNAQGLEVWLDRQHQ</sequence>
<dbReference type="PANTHER" id="PTHR42951">
    <property type="entry name" value="METALLO-BETA-LACTAMASE DOMAIN-CONTAINING"/>
    <property type="match status" value="1"/>
</dbReference>
<evidence type="ECO:0000259" key="1">
    <source>
        <dbReference type="SMART" id="SM00849"/>
    </source>
</evidence>
<feature type="domain" description="Metallo-beta-lactamase" evidence="1">
    <location>
        <begin position="19"/>
        <end position="224"/>
    </location>
</feature>
<organism evidence="2 3">
    <name type="scientific">Dyella koreensis</name>
    <dbReference type="NCBI Taxonomy" id="311235"/>
    <lineage>
        <taxon>Bacteria</taxon>
        <taxon>Pseudomonadati</taxon>
        <taxon>Pseudomonadota</taxon>
        <taxon>Gammaproteobacteria</taxon>
        <taxon>Lysobacterales</taxon>
        <taxon>Rhodanobacteraceae</taxon>
        <taxon>Dyella</taxon>
    </lineage>
</organism>
<evidence type="ECO:0000313" key="3">
    <source>
        <dbReference type="Proteomes" id="UP001620408"/>
    </source>
</evidence>
<keyword evidence="3" id="KW-1185">Reference proteome</keyword>
<comment type="caution">
    <text evidence="2">The sequence shown here is derived from an EMBL/GenBank/DDBJ whole genome shotgun (WGS) entry which is preliminary data.</text>
</comment>
<dbReference type="InterPro" id="IPR001279">
    <property type="entry name" value="Metallo-B-lactamas"/>
</dbReference>
<gene>
    <name evidence="2" type="ORF">ISS97_17915</name>
</gene>
<dbReference type="SUPFAM" id="SSF56281">
    <property type="entry name" value="Metallo-hydrolase/oxidoreductase"/>
    <property type="match status" value="1"/>
</dbReference>
<dbReference type="RefSeq" id="WP_379983223.1">
    <property type="nucleotide sequence ID" value="NZ_JADIKD010000012.1"/>
</dbReference>
<name>A0ABW8K8E2_9GAMM</name>